<dbReference type="AlphaFoldDB" id="W9ALA0"/>
<sequence length="119" mass="13820">MWLLSELFFQIGNSKIQRQENAVELDTTNGEWVYNETIRDYDFIEKPISEMPKWVSVVSFDEEYIIIIDDEPFEEVEPIVTINCADLAEVRTVIKVLKAVYSSKGNVHIEILLSDYAID</sequence>
<organism evidence="1 2">
    <name type="scientific">Oceanobacillus picturae</name>
    <dbReference type="NCBI Taxonomy" id="171693"/>
    <lineage>
        <taxon>Bacteria</taxon>
        <taxon>Bacillati</taxon>
        <taxon>Bacillota</taxon>
        <taxon>Bacilli</taxon>
        <taxon>Bacillales</taxon>
        <taxon>Bacillaceae</taxon>
        <taxon>Oceanobacillus</taxon>
    </lineage>
</organism>
<protein>
    <submittedName>
        <fullName evidence="1">Uncharacterized protein</fullName>
    </submittedName>
</protein>
<accession>W9ALA0</accession>
<name>W9ALA0_9BACI</name>
<comment type="caution">
    <text evidence="1">The sequence shown here is derived from an EMBL/GenBank/DDBJ whole genome shotgun (WGS) entry which is preliminary data.</text>
</comment>
<evidence type="ECO:0000313" key="1">
    <source>
        <dbReference type="EMBL" id="CDO03662.1"/>
    </source>
</evidence>
<gene>
    <name evidence="1" type="ORF">BN988_02180</name>
</gene>
<dbReference type="eggNOG" id="ENOG50308VK">
    <property type="taxonomic scope" value="Bacteria"/>
</dbReference>
<dbReference type="EMBL" id="CCAX010000001">
    <property type="protein sequence ID" value="CDO03662.1"/>
    <property type="molecule type" value="Genomic_DNA"/>
</dbReference>
<proteinExistence type="predicted"/>
<reference evidence="1" key="1">
    <citation type="submission" date="2014-03" db="EMBL/GenBank/DDBJ databases">
        <title>Draft genome sequencing of Oceanobacillus picturae strain S1 isolated from human gut.</title>
        <authorList>
            <person name="Croce O."/>
            <person name="Lagier J.C."/>
            <person name="Raoult D."/>
        </authorList>
    </citation>
    <scope>NUCLEOTIDE SEQUENCE [LARGE SCALE GENOMIC DNA]</scope>
    <source>
        <strain evidence="1">S1</strain>
    </source>
</reference>
<evidence type="ECO:0000313" key="2">
    <source>
        <dbReference type="Proteomes" id="UP000028863"/>
    </source>
</evidence>
<dbReference type="Proteomes" id="UP000028863">
    <property type="component" value="Unassembled WGS sequence"/>
</dbReference>
<keyword evidence="2" id="KW-1185">Reference proteome</keyword>
<reference evidence="1" key="2">
    <citation type="submission" date="2014-03" db="EMBL/GenBank/DDBJ databases">
        <authorList>
            <person name="Urmite Genomes"/>
        </authorList>
    </citation>
    <scope>NUCLEOTIDE SEQUENCE</scope>
    <source>
        <strain evidence="1">S1</strain>
    </source>
</reference>
<dbReference type="RefSeq" id="WP_036575937.1">
    <property type="nucleotide sequence ID" value="NZ_CABLBW010000001.1"/>
</dbReference>
<dbReference type="STRING" id="171693.BN988_02180"/>